<dbReference type="PANTHER" id="PTHR21338:SF0">
    <property type="entry name" value="LARGE RIBOSOMAL SUBUNIT PROTEIN ML41"/>
    <property type="match status" value="1"/>
</dbReference>
<keyword evidence="9" id="KW-1185">Reference proteome</keyword>
<dbReference type="STRING" id="145388.A0A0D2MTM4"/>
<evidence type="ECO:0000313" key="9">
    <source>
        <dbReference type="Proteomes" id="UP000054498"/>
    </source>
</evidence>
<evidence type="ECO:0000256" key="5">
    <source>
        <dbReference type="ARBA" id="ARBA00023128"/>
    </source>
</evidence>
<dbReference type="OrthoDB" id="503848at2759"/>
<keyword evidence="4" id="KW-0689">Ribosomal protein</keyword>
<gene>
    <name evidence="8" type="ORF">MNEG_2040</name>
</gene>
<accession>A0A0D2MTM4</accession>
<name>A0A0D2MTM4_9CHLO</name>
<dbReference type="AlphaFoldDB" id="A0A0D2MTM4"/>
<comment type="subcellular location">
    <subcellularLocation>
        <location evidence="1">Mitochondrion</location>
    </subcellularLocation>
</comment>
<keyword evidence="3" id="KW-0809">Transit peptide</keyword>
<proteinExistence type="inferred from homology"/>
<dbReference type="GO" id="GO:0005762">
    <property type="term" value="C:mitochondrial large ribosomal subunit"/>
    <property type="evidence" value="ECO:0007669"/>
    <property type="project" value="InterPro"/>
</dbReference>
<evidence type="ECO:0000256" key="3">
    <source>
        <dbReference type="ARBA" id="ARBA00022946"/>
    </source>
</evidence>
<dbReference type="PANTHER" id="PTHR21338">
    <property type="entry name" value="MITOCHONDRIAL RIBOSOMAL PROTEIN L41"/>
    <property type="match status" value="1"/>
</dbReference>
<feature type="region of interest" description="Disordered" evidence="7">
    <location>
        <begin position="48"/>
        <end position="78"/>
    </location>
</feature>
<dbReference type="Pfam" id="PF09809">
    <property type="entry name" value="MRP-L27"/>
    <property type="match status" value="1"/>
</dbReference>
<dbReference type="GeneID" id="25734918"/>
<keyword evidence="6" id="KW-0687">Ribonucleoprotein</keyword>
<keyword evidence="5" id="KW-0496">Mitochondrion</keyword>
<dbReference type="KEGG" id="mng:MNEG_2040"/>
<dbReference type="EMBL" id="KK100439">
    <property type="protein sequence ID" value="KIZ05925.1"/>
    <property type="molecule type" value="Genomic_DNA"/>
</dbReference>
<dbReference type="Proteomes" id="UP000054498">
    <property type="component" value="Unassembled WGS sequence"/>
</dbReference>
<sequence>MYKGKGAMKTGVHTKHGGFQVMASMLPHYLVPDLEGFDLKPYVANYSEQRHRGRSQGDAAAQQQAEGQKQRDGGSIAP</sequence>
<evidence type="ECO:0000313" key="8">
    <source>
        <dbReference type="EMBL" id="KIZ05925.1"/>
    </source>
</evidence>
<evidence type="ECO:0000256" key="6">
    <source>
        <dbReference type="ARBA" id="ARBA00023274"/>
    </source>
</evidence>
<dbReference type="InterPro" id="IPR019189">
    <property type="entry name" value="Ribosomal_mL41"/>
</dbReference>
<evidence type="ECO:0000256" key="2">
    <source>
        <dbReference type="ARBA" id="ARBA00010152"/>
    </source>
</evidence>
<dbReference type="GO" id="GO:0006412">
    <property type="term" value="P:translation"/>
    <property type="evidence" value="ECO:0007669"/>
    <property type="project" value="TreeGrafter"/>
</dbReference>
<reference evidence="8 9" key="1">
    <citation type="journal article" date="2013" name="BMC Genomics">
        <title>Reconstruction of the lipid metabolism for the microalga Monoraphidium neglectum from its genome sequence reveals characteristics suitable for biofuel production.</title>
        <authorList>
            <person name="Bogen C."/>
            <person name="Al-Dilaimi A."/>
            <person name="Albersmeier A."/>
            <person name="Wichmann J."/>
            <person name="Grundmann M."/>
            <person name="Rupp O."/>
            <person name="Lauersen K.J."/>
            <person name="Blifernez-Klassen O."/>
            <person name="Kalinowski J."/>
            <person name="Goesmann A."/>
            <person name="Mussgnug J.H."/>
            <person name="Kruse O."/>
        </authorList>
    </citation>
    <scope>NUCLEOTIDE SEQUENCE [LARGE SCALE GENOMIC DNA]</scope>
    <source>
        <strain evidence="8 9">SAG 48.87</strain>
    </source>
</reference>
<evidence type="ECO:0000256" key="7">
    <source>
        <dbReference type="SAM" id="MobiDB-lite"/>
    </source>
</evidence>
<feature type="compositionally biased region" description="Low complexity" evidence="7">
    <location>
        <begin position="56"/>
        <end position="67"/>
    </location>
</feature>
<protein>
    <submittedName>
        <fullName evidence="8">Uncharacterized protein</fullName>
    </submittedName>
</protein>
<dbReference type="GO" id="GO:0003735">
    <property type="term" value="F:structural constituent of ribosome"/>
    <property type="evidence" value="ECO:0007669"/>
    <property type="project" value="InterPro"/>
</dbReference>
<dbReference type="RefSeq" id="XP_013904944.1">
    <property type="nucleotide sequence ID" value="XM_014049490.1"/>
</dbReference>
<organism evidence="8 9">
    <name type="scientific">Monoraphidium neglectum</name>
    <dbReference type="NCBI Taxonomy" id="145388"/>
    <lineage>
        <taxon>Eukaryota</taxon>
        <taxon>Viridiplantae</taxon>
        <taxon>Chlorophyta</taxon>
        <taxon>core chlorophytes</taxon>
        <taxon>Chlorophyceae</taxon>
        <taxon>CS clade</taxon>
        <taxon>Sphaeropleales</taxon>
        <taxon>Selenastraceae</taxon>
        <taxon>Monoraphidium</taxon>
    </lineage>
</organism>
<evidence type="ECO:0000256" key="4">
    <source>
        <dbReference type="ARBA" id="ARBA00022980"/>
    </source>
</evidence>
<comment type="similarity">
    <text evidence="2">Belongs to the mitochondrion-specific ribosomal protein mL41 family.</text>
</comment>
<evidence type="ECO:0000256" key="1">
    <source>
        <dbReference type="ARBA" id="ARBA00004173"/>
    </source>
</evidence>